<evidence type="ECO:0000256" key="1">
    <source>
        <dbReference type="SAM" id="MobiDB-lite"/>
    </source>
</evidence>
<dbReference type="VEuPathDB" id="PlasmoDB:PVPAM_020006300"/>
<dbReference type="VEuPathDB" id="PlasmoDB:PVW1_000005800"/>
<gene>
    <name evidence="3" type="ORF">PVC01_000093900</name>
</gene>
<dbReference type="Proteomes" id="UP000305196">
    <property type="component" value="Unassembled WGS sequence"/>
</dbReference>
<dbReference type="AlphaFoldDB" id="A0A1G4E492"/>
<dbReference type="InterPro" id="IPR008780">
    <property type="entry name" value="Plasmodium_Vir"/>
</dbReference>
<name>A0A1G4E492_PLAVI</name>
<keyword evidence="2" id="KW-1133">Transmembrane helix</keyword>
<feature type="transmembrane region" description="Helical" evidence="2">
    <location>
        <begin position="331"/>
        <end position="355"/>
    </location>
</feature>
<dbReference type="EMBL" id="FLYI01000355">
    <property type="protein sequence ID" value="SCA60627.1"/>
    <property type="molecule type" value="Genomic_DNA"/>
</dbReference>
<sequence>MNKFSCNVNPTGDRYIFYENIHKYLKYRKICINDNNCNQYRDKCEFKGLTFDGKENVQTNICKRFKYLIYNILNEAHKHNYSIEKADGEYLNYWLNHEILMNDANICPKVFLQHMITRDTGNILLRELKNYMYYIEDDDVKNMYNLFYIYQHYNDFKETMDSEYPNKDTAIKYITHCTQKYKELKAKYSEKNTHLSNALNTFKTKYEQTELYKAKLLEWKIEKLPSLDDTEDIQEKVTELSKINSSPVGITTEASILRVQPALTRGTSAAALAHPEALMNQFAESGESNHSPQIQSLPGGEYTITSDENGSTELKSEGDLSDHTRTIIGPAVGTIGISSIFFIFYKFTSFGVLLFRGRRNNKNIRMNFDEQRNILLDTSEYHYEYPSRESYNIAYNSA</sequence>
<protein>
    <submittedName>
        <fullName evidence="3">VIR protein</fullName>
    </submittedName>
</protein>
<proteinExistence type="predicted"/>
<keyword evidence="2" id="KW-0812">Transmembrane</keyword>
<accession>A0A1G4E492</accession>
<feature type="compositionally biased region" description="Polar residues" evidence="1">
    <location>
        <begin position="303"/>
        <end position="313"/>
    </location>
</feature>
<feature type="region of interest" description="Disordered" evidence="1">
    <location>
        <begin position="284"/>
        <end position="318"/>
    </location>
</feature>
<organism evidence="3 4">
    <name type="scientific">Plasmodium vivax</name>
    <name type="common">malaria parasite P. vivax</name>
    <dbReference type="NCBI Taxonomy" id="5855"/>
    <lineage>
        <taxon>Eukaryota</taxon>
        <taxon>Sar</taxon>
        <taxon>Alveolata</taxon>
        <taxon>Apicomplexa</taxon>
        <taxon>Aconoidasida</taxon>
        <taxon>Haemosporida</taxon>
        <taxon>Plasmodiidae</taxon>
        <taxon>Plasmodium</taxon>
        <taxon>Plasmodium (Plasmodium)</taxon>
    </lineage>
</organism>
<reference evidence="3 4" key="1">
    <citation type="submission" date="2016-07" db="EMBL/GenBank/DDBJ databases">
        <authorList>
            <consortium name="Pathogen Informatics"/>
        </authorList>
    </citation>
    <scope>NUCLEOTIDE SEQUENCE [LARGE SCALE GENOMIC DNA]</scope>
</reference>
<keyword evidence="2" id="KW-0472">Membrane</keyword>
<evidence type="ECO:0000313" key="4">
    <source>
        <dbReference type="Proteomes" id="UP000305196"/>
    </source>
</evidence>
<evidence type="ECO:0000256" key="2">
    <source>
        <dbReference type="SAM" id="Phobius"/>
    </source>
</evidence>
<evidence type="ECO:0000313" key="3">
    <source>
        <dbReference type="EMBL" id="SCA60627.1"/>
    </source>
</evidence>
<feature type="compositionally biased region" description="Polar residues" evidence="1">
    <location>
        <begin position="284"/>
        <end position="296"/>
    </location>
</feature>
<dbReference type="VEuPathDB" id="PlasmoDB:PVP01_0009010"/>
<dbReference type="Pfam" id="PF05795">
    <property type="entry name" value="Plasmodium_Vir"/>
    <property type="match status" value="1"/>
</dbReference>
<dbReference type="VEuPathDB" id="PlasmoDB:PVX_001610"/>